<keyword evidence="3" id="KW-1185">Reference proteome</keyword>
<protein>
    <submittedName>
        <fullName evidence="2">Uncharacterized protein</fullName>
    </submittedName>
</protein>
<feature type="transmembrane region" description="Helical" evidence="1">
    <location>
        <begin position="12"/>
        <end position="28"/>
    </location>
</feature>
<keyword evidence="1" id="KW-0812">Transmembrane</keyword>
<dbReference type="EMBL" id="BSPO01000001">
    <property type="protein sequence ID" value="GLS82056.1"/>
    <property type="molecule type" value="Genomic_DNA"/>
</dbReference>
<sequence length="371" mass="40066">MGDSSRANYRPILLITSIALIAGALYFFNGSSLRTPPSTSEASNSTASEHLLTSKTALAATELSAKAALAEPSVTAANSPKECIEATPKQSIDPLVFKQQVTDAISQSDTDDSRIVHSLLSNNSVQDKLAVLHQNSTQETSPIAAYNLLSYCTNPSAECSKEMLADIALIEEQNSASLLLLAMNQFKLGDDEAGEQLLIAAANAPHYNDYWGEHHQHFDAAFEQSGMSEHFLQAVTLFQAHLPLPNYRLLVDYCKSAERSPASRVACQQMGERLESANGTAIANLIGMNLQKTLHMNAGELAQANEMAAKADALMSNATKAFSTLNNPVLSAQQARTYFNELQYSGEQAAGNLLLEIEEELEHTAQQSLCL</sequence>
<reference evidence="2 3" key="1">
    <citation type="journal article" date="2014" name="Int. J. Syst. Evol. Microbiol.">
        <title>Complete genome sequence of Corynebacterium casei LMG S-19264T (=DSM 44701T), isolated from a smear-ripened cheese.</title>
        <authorList>
            <consortium name="US DOE Joint Genome Institute (JGI-PGF)"/>
            <person name="Walter F."/>
            <person name="Albersmeier A."/>
            <person name="Kalinowski J."/>
            <person name="Ruckert C."/>
        </authorList>
    </citation>
    <scope>NUCLEOTIDE SEQUENCE [LARGE SCALE GENOMIC DNA]</scope>
    <source>
        <strain evidence="2 3">NBRC 112785</strain>
    </source>
</reference>
<comment type="caution">
    <text evidence="2">The sequence shown here is derived from an EMBL/GenBank/DDBJ whole genome shotgun (WGS) entry which is preliminary data.</text>
</comment>
<dbReference type="RefSeq" id="WP_095500167.1">
    <property type="nucleotide sequence ID" value="NZ_BSPO01000001.1"/>
</dbReference>
<gene>
    <name evidence="2" type="ORF">GCM10007894_00330</name>
</gene>
<evidence type="ECO:0000313" key="3">
    <source>
        <dbReference type="Proteomes" id="UP001157439"/>
    </source>
</evidence>
<organism evidence="2 3">
    <name type="scientific">Paraferrimonas haliotis</name>
    <dbReference type="NCBI Taxonomy" id="2013866"/>
    <lineage>
        <taxon>Bacteria</taxon>
        <taxon>Pseudomonadati</taxon>
        <taxon>Pseudomonadota</taxon>
        <taxon>Gammaproteobacteria</taxon>
        <taxon>Alteromonadales</taxon>
        <taxon>Ferrimonadaceae</taxon>
        <taxon>Paraferrimonas</taxon>
    </lineage>
</organism>
<keyword evidence="1" id="KW-1133">Transmembrane helix</keyword>
<proteinExistence type="predicted"/>
<name>A0AA37WXR4_9GAMM</name>
<keyword evidence="1" id="KW-0472">Membrane</keyword>
<dbReference type="Proteomes" id="UP001157439">
    <property type="component" value="Unassembled WGS sequence"/>
</dbReference>
<evidence type="ECO:0000313" key="2">
    <source>
        <dbReference type="EMBL" id="GLS82056.1"/>
    </source>
</evidence>
<evidence type="ECO:0000256" key="1">
    <source>
        <dbReference type="SAM" id="Phobius"/>
    </source>
</evidence>
<dbReference type="AlphaFoldDB" id="A0AA37WXR4"/>
<accession>A0AA37WXR4</accession>